<dbReference type="Proteomes" id="UP000071644">
    <property type="component" value="Unassembled WGS sequence"/>
</dbReference>
<accession>A0AAJ0LLS9</accession>
<evidence type="ECO:0000313" key="1">
    <source>
        <dbReference type="EMBL" id="KTT19102.1"/>
    </source>
</evidence>
<sequence>MTDLIEVKTADLVGEVLGWAVGMAEGMALHLEPPQYGNGWRVFALYRGEATERCERYNPWEAWTLGGPLVAKYRIGFGLYSDSFFAVIGVDDIAGARDGLTHLVAAMRAIVGARLGDTVQVPKELIH</sequence>
<evidence type="ECO:0000313" key="2">
    <source>
        <dbReference type="Proteomes" id="UP000071644"/>
    </source>
</evidence>
<dbReference type="AlphaFoldDB" id="A0AAJ0LLS9"/>
<name>A0AAJ0LLS9_9PSED</name>
<protein>
    <recommendedName>
        <fullName evidence="3">DUF2591 domain-containing protein</fullName>
    </recommendedName>
</protein>
<comment type="caution">
    <text evidence="1">The sequence shown here is derived from an EMBL/GenBank/DDBJ whole genome shotgun (WGS) entry which is preliminary data.</text>
</comment>
<dbReference type="Pfam" id="PF10765">
    <property type="entry name" value="Phage_P22_NinX"/>
    <property type="match status" value="1"/>
</dbReference>
<reference evidence="1 2" key="1">
    <citation type="journal article" date="2016" name="Front. Microbiol.">
        <title>Genomic Resource of Rice Seed Associated Bacteria.</title>
        <authorList>
            <person name="Midha S."/>
            <person name="Bansal K."/>
            <person name="Sharma S."/>
            <person name="Kumar N."/>
            <person name="Patil P.P."/>
            <person name="Chaudhry V."/>
            <person name="Patil P.B."/>
        </authorList>
    </citation>
    <scope>NUCLEOTIDE SEQUENCE [LARGE SCALE GENOMIC DNA]</scope>
    <source>
        <strain evidence="1 2">NS96</strain>
    </source>
</reference>
<dbReference type="EMBL" id="LDSN01000012">
    <property type="protein sequence ID" value="KTT19102.1"/>
    <property type="molecule type" value="Genomic_DNA"/>
</dbReference>
<proteinExistence type="predicted"/>
<organism evidence="1 2">
    <name type="scientific">Pseudomonas parafulva</name>
    <dbReference type="NCBI Taxonomy" id="157782"/>
    <lineage>
        <taxon>Bacteria</taxon>
        <taxon>Pseudomonadati</taxon>
        <taxon>Pseudomonadota</taxon>
        <taxon>Gammaproteobacteria</taxon>
        <taxon>Pseudomonadales</taxon>
        <taxon>Pseudomonadaceae</taxon>
        <taxon>Pseudomonas</taxon>
    </lineage>
</organism>
<evidence type="ECO:0008006" key="3">
    <source>
        <dbReference type="Google" id="ProtNLM"/>
    </source>
</evidence>
<dbReference type="RefSeq" id="WP_058637880.1">
    <property type="nucleotide sequence ID" value="NZ_LDSN01000012.1"/>
</dbReference>
<dbReference type="InterPro" id="IPR019701">
    <property type="entry name" value="Phage_P22_NinX"/>
</dbReference>
<gene>
    <name evidence="1" type="ORF">NS96R_05975</name>
</gene>